<dbReference type="AlphaFoldDB" id="A0A7V0Z718"/>
<sequence length="140" mass="16749">MRLWSIHPEYLDTKGLIALWREGLLAKKVLEGKTRGYKNHPQIYRFKNFIEPLSAINSYLYYVYLEAQKRGYNFDINKISIPEKILTCVIPVRSEDVRFEFLHLCKKLKVRDKKRYRAICNKKIGYKEIKLNPLFYEGSL</sequence>
<dbReference type="EMBL" id="DSKY01000021">
    <property type="protein sequence ID" value="HDY59709.1"/>
    <property type="molecule type" value="Genomic_DNA"/>
</dbReference>
<name>A0A7V0Z718_UNCW3</name>
<dbReference type="SUPFAM" id="SSF47077">
    <property type="entry name" value="T4 endonuclease V"/>
    <property type="match status" value="1"/>
</dbReference>
<comment type="caution">
    <text evidence="1">The sequence shown here is derived from an EMBL/GenBank/DDBJ whole genome shotgun (WGS) entry which is preliminary data.</text>
</comment>
<dbReference type="InterPro" id="IPR004260">
    <property type="entry name" value="Pyr-dimer_DNA_glycosylase"/>
</dbReference>
<evidence type="ECO:0008006" key="2">
    <source>
        <dbReference type="Google" id="ProtNLM"/>
    </source>
</evidence>
<reference evidence="1" key="1">
    <citation type="journal article" date="2020" name="mSystems">
        <title>Genome- and Community-Level Interaction Insights into Carbon Utilization and Element Cycling Functions of Hydrothermarchaeota in Hydrothermal Sediment.</title>
        <authorList>
            <person name="Zhou Z."/>
            <person name="Liu Y."/>
            <person name="Xu W."/>
            <person name="Pan J."/>
            <person name="Luo Z.H."/>
            <person name="Li M."/>
        </authorList>
    </citation>
    <scope>NUCLEOTIDE SEQUENCE [LARGE SCALE GENOMIC DNA]</scope>
    <source>
        <strain evidence="1">SpSt-258</strain>
    </source>
</reference>
<accession>A0A7V0Z718</accession>
<protein>
    <recommendedName>
        <fullName evidence="2">DNA lyase</fullName>
    </recommendedName>
</protein>
<dbReference type="Pfam" id="PF03013">
    <property type="entry name" value="Pyr_excise"/>
    <property type="match status" value="1"/>
</dbReference>
<gene>
    <name evidence="1" type="ORF">ENP86_09190</name>
</gene>
<organism evidence="1">
    <name type="scientific">candidate division WOR-3 bacterium</name>
    <dbReference type="NCBI Taxonomy" id="2052148"/>
    <lineage>
        <taxon>Bacteria</taxon>
        <taxon>Bacteria division WOR-3</taxon>
    </lineage>
</organism>
<proteinExistence type="predicted"/>
<evidence type="ECO:0000313" key="1">
    <source>
        <dbReference type="EMBL" id="HDY59709.1"/>
    </source>
</evidence>